<dbReference type="PATRIC" id="fig|36847.3.peg.2811"/>
<accession>A0A136WCJ6</accession>
<dbReference type="AlphaFoldDB" id="A0A136WCJ6"/>
<name>A0A136WCJ6_9FIRM</name>
<sequence length="105" mass="12337">MASMDLQTITQDLNRRFAAPLLEFYKRRIIFWYDEDREFEDKLDELELDTASVLALTGTNNFAAKKLLAVDDTTSNYLVYCPVHYEKPEDNLLMGVARYCTWQRS</sequence>
<reference evidence="1 2" key="1">
    <citation type="submission" date="2016-01" db="EMBL/GenBank/DDBJ databases">
        <title>Genome sequence of Clostridium neopropionicum X4, DSM-3847.</title>
        <authorList>
            <person name="Poehlein A."/>
            <person name="Beck M.H."/>
            <person name="Bengelsdorf F.R."/>
            <person name="Daniel R."/>
            <person name="Duerre P."/>
        </authorList>
    </citation>
    <scope>NUCLEOTIDE SEQUENCE [LARGE SCALE GENOMIC DNA]</scope>
    <source>
        <strain evidence="1 2">DSM-3847</strain>
    </source>
</reference>
<gene>
    <name evidence="1" type="ORF">CLNEO_24130</name>
</gene>
<evidence type="ECO:0000313" key="1">
    <source>
        <dbReference type="EMBL" id="KXL52248.1"/>
    </source>
</evidence>
<evidence type="ECO:0000313" key="2">
    <source>
        <dbReference type="Proteomes" id="UP000070539"/>
    </source>
</evidence>
<keyword evidence="2" id="KW-1185">Reference proteome</keyword>
<dbReference type="EMBL" id="LRVM01000009">
    <property type="protein sequence ID" value="KXL52248.1"/>
    <property type="molecule type" value="Genomic_DNA"/>
</dbReference>
<dbReference type="Proteomes" id="UP000070539">
    <property type="component" value="Unassembled WGS sequence"/>
</dbReference>
<proteinExistence type="predicted"/>
<comment type="caution">
    <text evidence="1">The sequence shown here is derived from an EMBL/GenBank/DDBJ whole genome shotgun (WGS) entry which is preliminary data.</text>
</comment>
<dbReference type="STRING" id="36847.CLNEO_24130"/>
<protein>
    <submittedName>
        <fullName evidence="1">Uncharacterized protein</fullName>
    </submittedName>
</protein>
<dbReference type="RefSeq" id="WP_066089469.1">
    <property type="nucleotide sequence ID" value="NZ_LRVM01000009.1"/>
</dbReference>
<organism evidence="1 2">
    <name type="scientific">Anaerotignum neopropionicum</name>
    <dbReference type="NCBI Taxonomy" id="36847"/>
    <lineage>
        <taxon>Bacteria</taxon>
        <taxon>Bacillati</taxon>
        <taxon>Bacillota</taxon>
        <taxon>Clostridia</taxon>
        <taxon>Lachnospirales</taxon>
        <taxon>Anaerotignaceae</taxon>
        <taxon>Anaerotignum</taxon>
    </lineage>
</organism>